<evidence type="ECO:0000256" key="1">
    <source>
        <dbReference type="SAM" id="MobiDB-lite"/>
    </source>
</evidence>
<reference evidence="3 4" key="1">
    <citation type="submission" date="2024-08" db="EMBL/GenBank/DDBJ databases">
        <title>Genome mining of Saccharopolyspora cebuensis PGLac3 from Nigerian medicinal plant.</title>
        <authorList>
            <person name="Ezeobiora C.E."/>
            <person name="Igbokwe N.H."/>
            <person name="Amin D.H."/>
            <person name="Mendie U.E."/>
        </authorList>
    </citation>
    <scope>NUCLEOTIDE SEQUENCE [LARGE SCALE GENOMIC DNA]</scope>
    <source>
        <strain evidence="3 4">PGLac3</strain>
    </source>
</reference>
<dbReference type="RefSeq" id="WP_345366057.1">
    <property type="nucleotide sequence ID" value="NZ_BAABII010000016.1"/>
</dbReference>
<gene>
    <name evidence="3" type="ORF">AB8O55_00610</name>
</gene>
<evidence type="ECO:0000313" key="3">
    <source>
        <dbReference type="EMBL" id="MEY8037888.1"/>
    </source>
</evidence>
<comment type="caution">
    <text evidence="3">The sequence shown here is derived from an EMBL/GenBank/DDBJ whole genome shotgun (WGS) entry which is preliminary data.</text>
</comment>
<dbReference type="Proteomes" id="UP001564626">
    <property type="component" value="Unassembled WGS sequence"/>
</dbReference>
<evidence type="ECO:0000259" key="2">
    <source>
        <dbReference type="Pfam" id="PF04149"/>
    </source>
</evidence>
<accession>A0ABV4C9Y9</accession>
<proteinExistence type="predicted"/>
<protein>
    <submittedName>
        <fullName evidence="3">DUF397 domain-containing protein</fullName>
    </submittedName>
</protein>
<feature type="region of interest" description="Disordered" evidence="1">
    <location>
        <begin position="1"/>
        <end position="25"/>
    </location>
</feature>
<evidence type="ECO:0000313" key="4">
    <source>
        <dbReference type="Proteomes" id="UP001564626"/>
    </source>
</evidence>
<name>A0ABV4C9Y9_9PSEU</name>
<organism evidence="3 4">
    <name type="scientific">Saccharopolyspora cebuensis</name>
    <dbReference type="NCBI Taxonomy" id="418759"/>
    <lineage>
        <taxon>Bacteria</taxon>
        <taxon>Bacillati</taxon>
        <taxon>Actinomycetota</taxon>
        <taxon>Actinomycetes</taxon>
        <taxon>Pseudonocardiales</taxon>
        <taxon>Pseudonocardiaceae</taxon>
        <taxon>Saccharopolyspora</taxon>
    </lineage>
</organism>
<dbReference type="Pfam" id="PF04149">
    <property type="entry name" value="DUF397"/>
    <property type="match status" value="1"/>
</dbReference>
<sequence length="76" mass="8043">MNGTEAVAAAGSVRFRKSSRSGSGGGQCVLVAGCGGAVLVQDSKEDADQTRRRTLAVSRDQFAAFLRGLHTDRFQR</sequence>
<dbReference type="InterPro" id="IPR007278">
    <property type="entry name" value="DUF397"/>
</dbReference>
<keyword evidence="4" id="KW-1185">Reference proteome</keyword>
<feature type="domain" description="DUF397" evidence="2">
    <location>
        <begin position="14"/>
        <end position="69"/>
    </location>
</feature>
<dbReference type="EMBL" id="JBGEHV010000001">
    <property type="protein sequence ID" value="MEY8037888.1"/>
    <property type="molecule type" value="Genomic_DNA"/>
</dbReference>